<evidence type="ECO:0000313" key="11">
    <source>
        <dbReference type="EMBL" id="SMC77897.1"/>
    </source>
</evidence>
<dbReference type="GO" id="GO:0005829">
    <property type="term" value="C:cytosol"/>
    <property type="evidence" value="ECO:0007669"/>
    <property type="project" value="TreeGrafter"/>
</dbReference>
<dbReference type="EMBL" id="FWYD01000005">
    <property type="protein sequence ID" value="SMC77897.1"/>
    <property type="molecule type" value="Genomic_DNA"/>
</dbReference>
<gene>
    <name evidence="8" type="primary">glgA</name>
    <name evidence="11" type="ORF">SAMN06295998_105112</name>
</gene>
<feature type="domain" description="Starch synthase catalytic" evidence="10">
    <location>
        <begin position="4"/>
        <end position="238"/>
    </location>
</feature>
<protein>
    <recommendedName>
        <fullName evidence="8">Glycogen synthase</fullName>
        <ecNumber evidence="8">2.4.1.21</ecNumber>
    </recommendedName>
    <alternativeName>
        <fullName evidence="8">Starch [bacterial glycogen] synthase</fullName>
    </alternativeName>
</protein>
<dbReference type="EC" id="2.4.1.21" evidence="8"/>
<evidence type="ECO:0000256" key="3">
    <source>
        <dbReference type="ARBA" id="ARBA00004964"/>
    </source>
</evidence>
<dbReference type="GO" id="GO:0009011">
    <property type="term" value="F:alpha-1,4-glucan glucosyltransferase (ADP-glucose donor) activity"/>
    <property type="evidence" value="ECO:0007669"/>
    <property type="project" value="UniProtKB-UniRule"/>
</dbReference>
<evidence type="ECO:0000259" key="9">
    <source>
        <dbReference type="Pfam" id="PF00534"/>
    </source>
</evidence>
<keyword evidence="7 8" id="KW-0320">Glycogen biosynthesis</keyword>
<dbReference type="AlphaFoldDB" id="A0A1W2BY56"/>
<dbReference type="GO" id="GO:0005978">
    <property type="term" value="P:glycogen biosynthetic process"/>
    <property type="evidence" value="ECO:0007669"/>
    <property type="project" value="UniProtKB-UniRule"/>
</dbReference>
<dbReference type="NCBIfam" id="NF001899">
    <property type="entry name" value="PRK00654.1-2"/>
    <property type="match status" value="1"/>
</dbReference>
<evidence type="ECO:0000256" key="5">
    <source>
        <dbReference type="ARBA" id="ARBA00022676"/>
    </source>
</evidence>
<evidence type="ECO:0000256" key="8">
    <source>
        <dbReference type="HAMAP-Rule" id="MF_00484"/>
    </source>
</evidence>
<keyword evidence="12" id="KW-1185">Reference proteome</keyword>
<evidence type="ECO:0000256" key="2">
    <source>
        <dbReference type="ARBA" id="ARBA00002764"/>
    </source>
</evidence>
<dbReference type="InterPro" id="IPR011835">
    <property type="entry name" value="GS/SS"/>
</dbReference>
<name>A0A1W2BY56_9RHOB</name>
<dbReference type="Pfam" id="PF00534">
    <property type="entry name" value="Glycos_transf_1"/>
    <property type="match status" value="1"/>
</dbReference>
<comment type="function">
    <text evidence="2 8">Synthesizes alpha-1,4-glucan chains using ADP-glucose.</text>
</comment>
<dbReference type="SUPFAM" id="SSF53756">
    <property type="entry name" value="UDP-Glycosyltransferase/glycogen phosphorylase"/>
    <property type="match status" value="1"/>
</dbReference>
<keyword evidence="6 8" id="KW-0808">Transferase</keyword>
<dbReference type="OrthoDB" id="9808590at2"/>
<evidence type="ECO:0000259" key="10">
    <source>
        <dbReference type="Pfam" id="PF08323"/>
    </source>
</evidence>
<feature type="binding site" evidence="8">
    <location>
        <position position="17"/>
    </location>
    <ligand>
        <name>ADP-alpha-D-glucose</name>
        <dbReference type="ChEBI" id="CHEBI:57498"/>
    </ligand>
</feature>
<comment type="catalytic activity">
    <reaction evidence="1 8">
        <text>[(1-&gt;4)-alpha-D-glucosyl](n) + ADP-alpha-D-glucose = [(1-&gt;4)-alpha-D-glucosyl](n+1) + ADP + H(+)</text>
        <dbReference type="Rhea" id="RHEA:18189"/>
        <dbReference type="Rhea" id="RHEA-COMP:9584"/>
        <dbReference type="Rhea" id="RHEA-COMP:9587"/>
        <dbReference type="ChEBI" id="CHEBI:15378"/>
        <dbReference type="ChEBI" id="CHEBI:15444"/>
        <dbReference type="ChEBI" id="CHEBI:57498"/>
        <dbReference type="ChEBI" id="CHEBI:456216"/>
        <dbReference type="EC" id="2.4.1.21"/>
    </reaction>
</comment>
<dbReference type="STRING" id="1387277.SAMN06295998_105112"/>
<dbReference type="PANTHER" id="PTHR45825">
    <property type="entry name" value="GRANULE-BOUND STARCH SYNTHASE 1, CHLOROPLASTIC/AMYLOPLASTIC"/>
    <property type="match status" value="1"/>
</dbReference>
<dbReference type="InterPro" id="IPR013534">
    <property type="entry name" value="Starch_synth_cat_dom"/>
</dbReference>
<proteinExistence type="inferred from homology"/>
<dbReference type="CDD" id="cd03791">
    <property type="entry name" value="GT5_Glycogen_synthase_DULL1-like"/>
    <property type="match status" value="1"/>
</dbReference>
<dbReference type="PANTHER" id="PTHR45825:SF11">
    <property type="entry name" value="ALPHA AMYLASE DOMAIN-CONTAINING PROTEIN"/>
    <property type="match status" value="1"/>
</dbReference>
<dbReference type="Gene3D" id="3.40.50.2000">
    <property type="entry name" value="Glycogen Phosphorylase B"/>
    <property type="match status" value="2"/>
</dbReference>
<comment type="similarity">
    <text evidence="4 8">Belongs to the glycosyltransferase 1 family. Bacterial/plant glycogen synthase subfamily.</text>
</comment>
<reference evidence="11 12" key="1">
    <citation type="submission" date="2017-04" db="EMBL/GenBank/DDBJ databases">
        <authorList>
            <person name="Afonso C.L."/>
            <person name="Miller P.J."/>
            <person name="Scott M.A."/>
            <person name="Spackman E."/>
            <person name="Goraichik I."/>
            <person name="Dimitrov K.M."/>
            <person name="Suarez D.L."/>
            <person name="Swayne D.E."/>
        </authorList>
    </citation>
    <scope>NUCLEOTIDE SEQUENCE [LARGE SCALE GENOMIC DNA]</scope>
    <source>
        <strain evidence="11 12">CGMCC 1.12644</strain>
    </source>
</reference>
<dbReference type="GO" id="GO:0004373">
    <property type="term" value="F:alpha-1,4-glucan glucosyltransferase (UDP-glucose donor) activity"/>
    <property type="evidence" value="ECO:0007669"/>
    <property type="project" value="InterPro"/>
</dbReference>
<sequence length="477" mass="50894">MALNILSVTSECVPLIKTGGLADVAGALPKAMVPLGHRMRVLMPAYPGLVARLKGPVELWQDEALFGGPARVLGGKVDGVEFLLLEAAHLFDRKGGPYLTPEGHDWPDNPERFAALSWAAARIAQNGLSDGWVPEILHAHDWQAGLAPAYLRFIGDRRVKTLMTIHNIAFQGLAPADRLASLRLPFTAFNADDLEYYGQISTLKAGLVHADAISTVSPTYAAELMRPEFGMGLEGLIATRAGDLHGILNGIDLEVWNPQAGPHPYSAKTLTKKAVATAALRDRFGLAETDGPLAIVVSRLTGQKGLDLLPGLLPEFIAHGGTLALLGSGDAGLEAAYTGLAKEYPGKIGVHIGYDEDLSQLMFAGGDAVLIPSRFEPCGLTQLYGLRFGTLPVVAATGGLADTVIHANDAALDAGVATGLTFHPTDATAFSHSLRRLCTLFADRKLWQQMMRNAMRQPVGWENSSARYAAIYQDLLG</sequence>
<organism evidence="11 12">
    <name type="scientific">Primorskyibacter flagellatus</name>
    <dbReference type="NCBI Taxonomy" id="1387277"/>
    <lineage>
        <taxon>Bacteria</taxon>
        <taxon>Pseudomonadati</taxon>
        <taxon>Pseudomonadota</taxon>
        <taxon>Alphaproteobacteria</taxon>
        <taxon>Rhodobacterales</taxon>
        <taxon>Roseobacteraceae</taxon>
        <taxon>Primorskyibacter</taxon>
    </lineage>
</organism>
<evidence type="ECO:0000256" key="6">
    <source>
        <dbReference type="ARBA" id="ARBA00022679"/>
    </source>
</evidence>
<comment type="pathway">
    <text evidence="3 8">Glycan biosynthesis; glycogen biosynthesis.</text>
</comment>
<dbReference type="NCBIfam" id="TIGR02095">
    <property type="entry name" value="glgA"/>
    <property type="match status" value="1"/>
</dbReference>
<dbReference type="Proteomes" id="UP000192330">
    <property type="component" value="Unassembled WGS sequence"/>
</dbReference>
<keyword evidence="5 8" id="KW-0328">Glycosyltransferase</keyword>
<evidence type="ECO:0000256" key="4">
    <source>
        <dbReference type="ARBA" id="ARBA00010281"/>
    </source>
</evidence>
<evidence type="ECO:0000313" key="12">
    <source>
        <dbReference type="Proteomes" id="UP000192330"/>
    </source>
</evidence>
<dbReference type="Pfam" id="PF08323">
    <property type="entry name" value="Glyco_transf_5"/>
    <property type="match status" value="1"/>
</dbReference>
<feature type="domain" description="Glycosyl transferase family 1" evidence="9">
    <location>
        <begin position="288"/>
        <end position="440"/>
    </location>
</feature>
<evidence type="ECO:0000256" key="1">
    <source>
        <dbReference type="ARBA" id="ARBA00001478"/>
    </source>
</evidence>
<dbReference type="UniPathway" id="UPA00164"/>
<accession>A0A1W2BY56</accession>
<evidence type="ECO:0000256" key="7">
    <source>
        <dbReference type="ARBA" id="ARBA00023056"/>
    </source>
</evidence>
<dbReference type="InterPro" id="IPR001296">
    <property type="entry name" value="Glyco_trans_1"/>
</dbReference>
<dbReference type="HAMAP" id="MF_00484">
    <property type="entry name" value="Glycogen_synth"/>
    <property type="match status" value="1"/>
</dbReference>